<dbReference type="Proteomes" id="UP001497482">
    <property type="component" value="Chromosome 1"/>
</dbReference>
<feature type="domain" description="Carboxylesterase type B" evidence="5">
    <location>
        <begin position="24"/>
        <end position="259"/>
    </location>
</feature>
<dbReference type="EMBL" id="OZ035823">
    <property type="protein sequence ID" value="CAL1569652.1"/>
    <property type="molecule type" value="Genomic_DNA"/>
</dbReference>
<dbReference type="AlphaFoldDB" id="A0AAV2J187"/>
<dbReference type="SUPFAM" id="SSF53474">
    <property type="entry name" value="alpha/beta-Hydrolases"/>
    <property type="match status" value="1"/>
</dbReference>
<dbReference type="PROSITE" id="PS00122">
    <property type="entry name" value="CARBOXYLESTERASE_B_1"/>
    <property type="match status" value="1"/>
</dbReference>
<keyword evidence="2 4" id="KW-0732">Signal</keyword>
<feature type="chain" id="PRO_5043105426" description="Carboxylic ester hydrolase" evidence="4">
    <location>
        <begin position="20"/>
        <end position="261"/>
    </location>
</feature>
<evidence type="ECO:0000256" key="4">
    <source>
        <dbReference type="RuleBase" id="RU361235"/>
    </source>
</evidence>
<protein>
    <recommendedName>
        <fullName evidence="4">Carboxylic ester hydrolase</fullName>
        <ecNumber evidence="4">3.1.1.-</ecNumber>
    </recommendedName>
</protein>
<dbReference type="InterPro" id="IPR002018">
    <property type="entry name" value="CarbesteraseB"/>
</dbReference>
<dbReference type="InterPro" id="IPR051093">
    <property type="entry name" value="Neuroligin/BSAL"/>
</dbReference>
<dbReference type="Pfam" id="PF00135">
    <property type="entry name" value="COesterase"/>
    <property type="match status" value="1"/>
</dbReference>
<dbReference type="GO" id="GO:0016787">
    <property type="term" value="F:hydrolase activity"/>
    <property type="evidence" value="ECO:0007669"/>
    <property type="project" value="UniProtKB-KW"/>
</dbReference>
<keyword evidence="7" id="KW-1185">Reference proteome</keyword>
<dbReference type="InterPro" id="IPR029058">
    <property type="entry name" value="AB_hydrolase_fold"/>
</dbReference>
<evidence type="ECO:0000256" key="2">
    <source>
        <dbReference type="ARBA" id="ARBA00022729"/>
    </source>
</evidence>
<dbReference type="PANTHER" id="PTHR43903">
    <property type="entry name" value="NEUROLIGIN"/>
    <property type="match status" value="1"/>
</dbReference>
<evidence type="ECO:0000256" key="3">
    <source>
        <dbReference type="ARBA" id="ARBA00022801"/>
    </source>
</evidence>
<dbReference type="EC" id="3.1.1.-" evidence="4"/>
<dbReference type="InterPro" id="IPR019826">
    <property type="entry name" value="Carboxylesterase_B_AS"/>
</dbReference>
<keyword evidence="3 4" id="KW-0378">Hydrolase</keyword>
<dbReference type="PROSITE" id="PS00941">
    <property type="entry name" value="CARBOXYLESTERASE_B_2"/>
    <property type="match status" value="1"/>
</dbReference>
<proteinExistence type="inferred from homology"/>
<evidence type="ECO:0000259" key="5">
    <source>
        <dbReference type="Pfam" id="PF00135"/>
    </source>
</evidence>
<name>A0AAV2J187_KNICA</name>
<evidence type="ECO:0000313" key="6">
    <source>
        <dbReference type="EMBL" id="CAL1569652.1"/>
    </source>
</evidence>
<feature type="signal peptide" evidence="4">
    <location>
        <begin position="1"/>
        <end position="19"/>
    </location>
</feature>
<dbReference type="InterPro" id="IPR019819">
    <property type="entry name" value="Carboxylesterase_B_CS"/>
</dbReference>
<dbReference type="Gene3D" id="3.40.50.1820">
    <property type="entry name" value="alpha/beta hydrolase"/>
    <property type="match status" value="1"/>
</dbReference>
<gene>
    <name evidence="6" type="ORF">KC01_LOCUS2055</name>
</gene>
<evidence type="ECO:0000313" key="7">
    <source>
        <dbReference type="Proteomes" id="UP001497482"/>
    </source>
</evidence>
<evidence type="ECO:0000256" key="1">
    <source>
        <dbReference type="ARBA" id="ARBA00005964"/>
    </source>
</evidence>
<accession>A0AAV2J187</accession>
<sequence length="261" mass="28420">MELLRICVAVAVLLEAVSAASLGVVYTEGGLVEGENIRLGLRRHMDVFRGVPFADIPGRFEKPKRHPGWDGVLKAKDFRKRCLQTNVFMTDTRGSEDCLYLNIWVPHGRDVSTNLPVMVWIYGGGFLAGGSMGANFLDNYLYDGQEIADRGNVIVVTLGYRVGTLGFLSTGESDLPGNYGLWDQQAAIAWVHRNIRSFGGDPSNITLFGESAGGASVNFQTMTPHNKGLIRRAISQSGVSLCPWAVAKNPRKTAEEVSEAS</sequence>
<organism evidence="6 7">
    <name type="scientific">Knipowitschia caucasica</name>
    <name type="common">Caucasian dwarf goby</name>
    <name type="synonym">Pomatoschistus caucasicus</name>
    <dbReference type="NCBI Taxonomy" id="637954"/>
    <lineage>
        <taxon>Eukaryota</taxon>
        <taxon>Metazoa</taxon>
        <taxon>Chordata</taxon>
        <taxon>Craniata</taxon>
        <taxon>Vertebrata</taxon>
        <taxon>Euteleostomi</taxon>
        <taxon>Actinopterygii</taxon>
        <taxon>Neopterygii</taxon>
        <taxon>Teleostei</taxon>
        <taxon>Neoteleostei</taxon>
        <taxon>Acanthomorphata</taxon>
        <taxon>Gobiaria</taxon>
        <taxon>Gobiiformes</taxon>
        <taxon>Gobioidei</taxon>
        <taxon>Gobiidae</taxon>
        <taxon>Gobiinae</taxon>
        <taxon>Knipowitschia</taxon>
    </lineage>
</organism>
<reference evidence="6 7" key="1">
    <citation type="submission" date="2024-04" db="EMBL/GenBank/DDBJ databases">
        <authorList>
            <person name="Waldvogel A.-M."/>
            <person name="Schoenle A."/>
        </authorList>
    </citation>
    <scope>NUCLEOTIDE SEQUENCE [LARGE SCALE GENOMIC DNA]</scope>
</reference>
<comment type="similarity">
    <text evidence="1 4">Belongs to the type-B carboxylesterase/lipase family.</text>
</comment>